<proteinExistence type="predicted"/>
<evidence type="ECO:0000313" key="3">
    <source>
        <dbReference type="Proteomes" id="UP000799424"/>
    </source>
</evidence>
<dbReference type="EMBL" id="MU006231">
    <property type="protein sequence ID" value="KAF2823892.1"/>
    <property type="molecule type" value="Genomic_DNA"/>
</dbReference>
<feature type="region of interest" description="Disordered" evidence="1">
    <location>
        <begin position="1"/>
        <end position="85"/>
    </location>
</feature>
<accession>A0A6A6ZS48</accession>
<reference evidence="2" key="1">
    <citation type="journal article" date="2020" name="Stud. Mycol.">
        <title>101 Dothideomycetes genomes: a test case for predicting lifestyles and emergence of pathogens.</title>
        <authorList>
            <person name="Haridas S."/>
            <person name="Albert R."/>
            <person name="Binder M."/>
            <person name="Bloem J."/>
            <person name="Labutti K."/>
            <person name="Salamov A."/>
            <person name="Andreopoulos B."/>
            <person name="Baker S."/>
            <person name="Barry K."/>
            <person name="Bills G."/>
            <person name="Bluhm B."/>
            <person name="Cannon C."/>
            <person name="Castanera R."/>
            <person name="Culley D."/>
            <person name="Daum C."/>
            <person name="Ezra D."/>
            <person name="Gonzalez J."/>
            <person name="Henrissat B."/>
            <person name="Kuo A."/>
            <person name="Liang C."/>
            <person name="Lipzen A."/>
            <person name="Lutzoni F."/>
            <person name="Magnuson J."/>
            <person name="Mondo S."/>
            <person name="Nolan M."/>
            <person name="Ohm R."/>
            <person name="Pangilinan J."/>
            <person name="Park H.-J."/>
            <person name="Ramirez L."/>
            <person name="Alfaro M."/>
            <person name="Sun H."/>
            <person name="Tritt A."/>
            <person name="Yoshinaga Y."/>
            <person name="Zwiers L.-H."/>
            <person name="Turgeon B."/>
            <person name="Goodwin S."/>
            <person name="Spatafora J."/>
            <person name="Crous P."/>
            <person name="Grigoriev I."/>
        </authorList>
    </citation>
    <scope>NUCLEOTIDE SEQUENCE</scope>
    <source>
        <strain evidence="2">CBS 113818</strain>
    </source>
</reference>
<evidence type="ECO:0000313" key="2">
    <source>
        <dbReference type="EMBL" id="KAF2823892.1"/>
    </source>
</evidence>
<protein>
    <submittedName>
        <fullName evidence="2">Uncharacterized protein</fullName>
    </submittedName>
</protein>
<dbReference type="AlphaFoldDB" id="A0A6A6ZS48"/>
<feature type="region of interest" description="Disordered" evidence="1">
    <location>
        <begin position="158"/>
        <end position="196"/>
    </location>
</feature>
<keyword evidence="3" id="KW-1185">Reference proteome</keyword>
<dbReference type="OrthoDB" id="5422510at2759"/>
<organism evidence="2 3">
    <name type="scientific">Ophiobolus disseminans</name>
    <dbReference type="NCBI Taxonomy" id="1469910"/>
    <lineage>
        <taxon>Eukaryota</taxon>
        <taxon>Fungi</taxon>
        <taxon>Dikarya</taxon>
        <taxon>Ascomycota</taxon>
        <taxon>Pezizomycotina</taxon>
        <taxon>Dothideomycetes</taxon>
        <taxon>Pleosporomycetidae</taxon>
        <taxon>Pleosporales</taxon>
        <taxon>Pleosporineae</taxon>
        <taxon>Phaeosphaeriaceae</taxon>
        <taxon>Ophiobolus</taxon>
    </lineage>
</organism>
<name>A0A6A6ZS48_9PLEO</name>
<dbReference type="PANTHER" id="PTHR42032">
    <property type="entry name" value="YALI0E30679P"/>
    <property type="match status" value="1"/>
</dbReference>
<dbReference type="Proteomes" id="UP000799424">
    <property type="component" value="Unassembled WGS sequence"/>
</dbReference>
<dbReference type="PANTHER" id="PTHR42032:SF1">
    <property type="entry name" value="YALI0E30679P"/>
    <property type="match status" value="1"/>
</dbReference>
<evidence type="ECO:0000256" key="1">
    <source>
        <dbReference type="SAM" id="MobiDB-lite"/>
    </source>
</evidence>
<feature type="region of interest" description="Disordered" evidence="1">
    <location>
        <begin position="422"/>
        <end position="450"/>
    </location>
</feature>
<gene>
    <name evidence="2" type="ORF">CC86DRAFT_421587</name>
</gene>
<sequence>MDAPAVAHAPASPIPSQLRQKMLSRASTFADGARPSSPKLRPRRSSTFSNLSDSQHPLRPSPSFESLGRVSRSHAMNKPTTSDEPTWWHSSPILIAVVPAIAALYHPNGGTIATDIVLLLLGAWFMQKCCAVPWCWYHDAQQRQYVDEFAYSDIIHEEDEDSMPASPERPGSANDSTDDLKGPIKPSTPPTTDAHDAAREALRRTETMAFVACFLGPLLGAYVLHTIRSQFTHESQDRIVTDMNLTICVLLAEMRPLSRLIQMNKERTLHLQRIVSSTIGDSAHAGHAQGLEQRLAALEARFDGPRLDSNIDATKIAAQVRQSMQRQIDDLYGAVRRYEKKFIAQSIQLEARFDRIDVGMKDTLSLAAAAARSGQKPGVISVGLHWIASTFVFGLQLGWDVAAYPFRLANTFLAMVSSSMSTDSRNSRKRSKAQLNGYAPTPRMQSRSVR</sequence>